<accession>A0AAW0LG72</accession>
<protein>
    <submittedName>
        <fullName evidence="1">Phosphatidylinositol 4-kinase alpha 1</fullName>
    </submittedName>
</protein>
<proteinExistence type="predicted"/>
<name>A0AAW0LG72_QUESU</name>
<organism evidence="1 2">
    <name type="scientific">Quercus suber</name>
    <name type="common">Cork oak</name>
    <dbReference type="NCBI Taxonomy" id="58331"/>
    <lineage>
        <taxon>Eukaryota</taxon>
        <taxon>Viridiplantae</taxon>
        <taxon>Streptophyta</taxon>
        <taxon>Embryophyta</taxon>
        <taxon>Tracheophyta</taxon>
        <taxon>Spermatophyta</taxon>
        <taxon>Magnoliopsida</taxon>
        <taxon>eudicotyledons</taxon>
        <taxon>Gunneridae</taxon>
        <taxon>Pentapetalae</taxon>
        <taxon>rosids</taxon>
        <taxon>fabids</taxon>
        <taxon>Fagales</taxon>
        <taxon>Fagaceae</taxon>
        <taxon>Quercus</taxon>
    </lineage>
</organism>
<dbReference type="EMBL" id="PKMF04000114">
    <property type="protein sequence ID" value="KAK7849418.1"/>
    <property type="molecule type" value="Genomic_DNA"/>
</dbReference>
<keyword evidence="2" id="KW-1185">Reference proteome</keyword>
<sequence length="118" mass="13078">MEAMTELCDLVAQNPTQFSDKLSWICNGCPQPDSLLSGSPPRVSRSQLNAILAVARFLSKCSDLSDPRPKSVALGFLRAVPASFSPSFWPQSYSCTLKKKKKVENSQPFHLPILMTYE</sequence>
<evidence type="ECO:0000313" key="1">
    <source>
        <dbReference type="EMBL" id="KAK7849418.1"/>
    </source>
</evidence>
<comment type="caution">
    <text evidence="1">The sequence shown here is derived from an EMBL/GenBank/DDBJ whole genome shotgun (WGS) entry which is preliminary data.</text>
</comment>
<gene>
    <name evidence="1" type="primary">PI4KA1_1</name>
    <name evidence="1" type="ORF">CFP56_003026</name>
</gene>
<dbReference type="AlphaFoldDB" id="A0AAW0LG72"/>
<reference evidence="1 2" key="1">
    <citation type="journal article" date="2018" name="Sci. Data">
        <title>The draft genome sequence of cork oak.</title>
        <authorList>
            <person name="Ramos A.M."/>
            <person name="Usie A."/>
            <person name="Barbosa P."/>
            <person name="Barros P.M."/>
            <person name="Capote T."/>
            <person name="Chaves I."/>
            <person name="Simoes F."/>
            <person name="Abreu I."/>
            <person name="Carrasquinho I."/>
            <person name="Faro C."/>
            <person name="Guimaraes J.B."/>
            <person name="Mendonca D."/>
            <person name="Nobrega F."/>
            <person name="Rodrigues L."/>
            <person name="Saibo N.J.M."/>
            <person name="Varela M.C."/>
            <person name="Egas C."/>
            <person name="Matos J."/>
            <person name="Miguel C.M."/>
            <person name="Oliveira M.M."/>
            <person name="Ricardo C.P."/>
            <person name="Goncalves S."/>
        </authorList>
    </citation>
    <scope>NUCLEOTIDE SEQUENCE [LARGE SCALE GENOMIC DNA]</scope>
    <source>
        <strain evidence="2">cv. HL8</strain>
        <tissue evidence="1">Leaves</tissue>
    </source>
</reference>
<evidence type="ECO:0000313" key="2">
    <source>
        <dbReference type="Proteomes" id="UP000237347"/>
    </source>
</evidence>
<dbReference type="Proteomes" id="UP000237347">
    <property type="component" value="Unassembled WGS sequence"/>
</dbReference>